<evidence type="ECO:0000256" key="4">
    <source>
        <dbReference type="SAM" id="Phobius"/>
    </source>
</evidence>
<feature type="transmembrane region" description="Helical" evidence="4">
    <location>
        <begin position="229"/>
        <end position="249"/>
    </location>
</feature>
<dbReference type="EMBL" id="JBHFFA010000004">
    <property type="protein sequence ID" value="KAL2628770.1"/>
    <property type="molecule type" value="Genomic_DNA"/>
</dbReference>
<feature type="transmembrane region" description="Helical" evidence="4">
    <location>
        <begin position="402"/>
        <end position="420"/>
    </location>
</feature>
<dbReference type="InterPro" id="IPR000595">
    <property type="entry name" value="cNMP-bd_dom"/>
</dbReference>
<dbReference type="Gene3D" id="2.60.120.10">
    <property type="entry name" value="Jelly Rolls"/>
    <property type="match status" value="1"/>
</dbReference>
<sequence>MSWVKILMRRPSRNGVRPGWKNSHSNRGEDCPEMDPGDLSRLPSVSSTNSNNLEGPSNGKRSKEKTSSGLKSFTPARRYNLKHAASGIVFDPTSPEHQLWSNAGWISRSTSLHNLWNRVFSITCPVAILADPLFFYVPLVRLDLVCVELDRSLSLTVTLLKMLIDFVYFIHIVLQLGIAFAPSPTSEASRYMRGQFWLDLVVILPVPQLVISVPALWTSSRLSSKKVLSTWKTLILIFHYILRLFRMLFIVKQSKMAMSRKAPVETVWTLVAYNIILYMLASHVTGASWYLLTVVRQDACWRQFCANESTCLSGYFSCSSLQDDKIMHHRANWLNSTNISSQCVAASVNPTGTAFSFGLFSLAVERKITSLESFAEKYFFCLWFSLRSLSSLCQGYQVSAEIWEIFFAFIMFIIGFFAFIHTKQRISAQAIREREMRMKKKDAEEWMHFHKLPKELRNRTRKYHEFSWVETQGVNEVALLQSLPQDLRTDITRHLCFKHLTKIPLFNRMGDQRLEEVCQKLQPIQHMENSYLLHEGEPVAAVVFIDEGEVEASASDSNRVELLGPGDFWGHELLFWAFNNRSHEEKSSLFELTPEELLPLAEWTMQTRTKVEGFSLSSTDLISIARNYKNVSNKKNPKRLKTEDRRYYFNEWVWAALVIQVAWRKKQTLEKQKWAASLIHKFWRRRKQMLAERQKRKQMFEEMQNRRKLEKQKYQETLEQSKEN</sequence>
<feature type="compositionally biased region" description="Polar residues" evidence="3">
    <location>
        <begin position="43"/>
        <end position="55"/>
    </location>
</feature>
<dbReference type="InterPro" id="IPR018490">
    <property type="entry name" value="cNMP-bd_dom_sf"/>
</dbReference>
<proteinExistence type="predicted"/>
<evidence type="ECO:0000313" key="7">
    <source>
        <dbReference type="Proteomes" id="UP001605036"/>
    </source>
</evidence>
<protein>
    <recommendedName>
        <fullName evidence="5">Cyclic nucleotide-binding domain-containing protein</fullName>
    </recommendedName>
</protein>
<dbReference type="PANTHER" id="PTHR45651">
    <property type="entry name" value="CYCLIC NUCLEOTIDE-GATED ION CHANNEL 15-RELATED-RELATED"/>
    <property type="match status" value="1"/>
</dbReference>
<keyword evidence="7" id="KW-1185">Reference proteome</keyword>
<dbReference type="InterPro" id="IPR014710">
    <property type="entry name" value="RmlC-like_jellyroll"/>
</dbReference>
<dbReference type="AlphaFoldDB" id="A0ABD1YDN2"/>
<keyword evidence="1" id="KW-0813">Transport</keyword>
<reference evidence="6 7" key="1">
    <citation type="submission" date="2024-09" db="EMBL/GenBank/DDBJ databases">
        <title>Chromosome-scale assembly of Riccia fluitans.</title>
        <authorList>
            <person name="Paukszto L."/>
            <person name="Sawicki J."/>
            <person name="Karawczyk K."/>
            <person name="Piernik-Szablinska J."/>
            <person name="Szczecinska M."/>
            <person name="Mazdziarz M."/>
        </authorList>
    </citation>
    <scope>NUCLEOTIDE SEQUENCE [LARGE SCALE GENOMIC DNA]</scope>
    <source>
        <strain evidence="6">Rf_01</strain>
        <tissue evidence="6">Aerial parts of the thallus</tissue>
    </source>
</reference>
<keyword evidence="4" id="KW-0472">Membrane</keyword>
<dbReference type="SUPFAM" id="SSF81324">
    <property type="entry name" value="Voltage-gated potassium channels"/>
    <property type="match status" value="1"/>
</dbReference>
<keyword evidence="4" id="KW-1133">Transmembrane helix</keyword>
<keyword evidence="1" id="KW-1071">Ligand-gated ion channel</keyword>
<keyword evidence="2" id="KW-0407">Ion channel</keyword>
<dbReference type="GO" id="GO:0034220">
    <property type="term" value="P:monoatomic ion transmembrane transport"/>
    <property type="evidence" value="ECO:0007669"/>
    <property type="project" value="UniProtKB-KW"/>
</dbReference>
<feature type="transmembrane region" description="Helical" evidence="4">
    <location>
        <begin position="270"/>
        <end position="292"/>
    </location>
</feature>
<evidence type="ECO:0000256" key="2">
    <source>
        <dbReference type="ARBA" id="ARBA00023303"/>
    </source>
</evidence>
<keyword evidence="4" id="KW-0812">Transmembrane</keyword>
<dbReference type="CDD" id="cd00038">
    <property type="entry name" value="CAP_ED"/>
    <property type="match status" value="1"/>
</dbReference>
<comment type="caution">
    <text evidence="6">The sequence shown here is derived from an EMBL/GenBank/DDBJ whole genome shotgun (WGS) entry which is preliminary data.</text>
</comment>
<feature type="transmembrane region" description="Helical" evidence="4">
    <location>
        <begin position="196"/>
        <end position="217"/>
    </location>
</feature>
<keyword evidence="1" id="KW-0406">Ion transport</keyword>
<dbReference type="SUPFAM" id="SSF51206">
    <property type="entry name" value="cAMP-binding domain-like"/>
    <property type="match status" value="1"/>
</dbReference>
<accession>A0ABD1YDN2</accession>
<feature type="transmembrane region" description="Helical" evidence="4">
    <location>
        <begin position="159"/>
        <end position="184"/>
    </location>
</feature>
<feature type="region of interest" description="Disordered" evidence="3">
    <location>
        <begin position="13"/>
        <end position="69"/>
    </location>
</feature>
<dbReference type="Proteomes" id="UP001605036">
    <property type="component" value="Unassembled WGS sequence"/>
</dbReference>
<evidence type="ECO:0000256" key="3">
    <source>
        <dbReference type="SAM" id="MobiDB-lite"/>
    </source>
</evidence>
<feature type="domain" description="Cyclic nucleotide-binding" evidence="5">
    <location>
        <begin position="505"/>
        <end position="582"/>
    </location>
</feature>
<gene>
    <name evidence="6" type="ORF">R1flu_013456</name>
</gene>
<feature type="region of interest" description="Disordered" evidence="3">
    <location>
        <begin position="701"/>
        <end position="724"/>
    </location>
</feature>
<name>A0ABD1YDN2_9MARC</name>
<evidence type="ECO:0000259" key="5">
    <source>
        <dbReference type="PROSITE" id="PS50042"/>
    </source>
</evidence>
<dbReference type="PANTHER" id="PTHR45651:SF12">
    <property type="entry name" value="CYCLIC NUCLEOTIDE-GATED ION CHANNEL 15-RELATED"/>
    <property type="match status" value="1"/>
</dbReference>
<feature type="transmembrane region" description="Helical" evidence="4">
    <location>
        <begin position="115"/>
        <end position="139"/>
    </location>
</feature>
<evidence type="ECO:0000313" key="6">
    <source>
        <dbReference type="EMBL" id="KAL2628770.1"/>
    </source>
</evidence>
<dbReference type="Gene3D" id="1.10.287.630">
    <property type="entry name" value="Helix hairpin bin"/>
    <property type="match status" value="1"/>
</dbReference>
<organism evidence="6 7">
    <name type="scientific">Riccia fluitans</name>
    <dbReference type="NCBI Taxonomy" id="41844"/>
    <lineage>
        <taxon>Eukaryota</taxon>
        <taxon>Viridiplantae</taxon>
        <taxon>Streptophyta</taxon>
        <taxon>Embryophyta</taxon>
        <taxon>Marchantiophyta</taxon>
        <taxon>Marchantiopsida</taxon>
        <taxon>Marchantiidae</taxon>
        <taxon>Marchantiales</taxon>
        <taxon>Ricciaceae</taxon>
        <taxon>Riccia</taxon>
    </lineage>
</organism>
<dbReference type="GO" id="GO:0016020">
    <property type="term" value="C:membrane"/>
    <property type="evidence" value="ECO:0007669"/>
    <property type="project" value="UniProtKB-SubCell"/>
</dbReference>
<dbReference type="PROSITE" id="PS50042">
    <property type="entry name" value="CNMP_BINDING_3"/>
    <property type="match status" value="1"/>
</dbReference>
<evidence type="ECO:0000256" key="1">
    <source>
        <dbReference type="ARBA" id="ARBA00023286"/>
    </source>
</evidence>